<dbReference type="Pfam" id="PF05726">
    <property type="entry name" value="Pirin_C"/>
    <property type="match status" value="1"/>
</dbReference>
<dbReference type="InterPro" id="IPR014710">
    <property type="entry name" value="RmlC-like_jellyroll"/>
</dbReference>
<dbReference type="InterPro" id="IPR003829">
    <property type="entry name" value="Pirin_N_dom"/>
</dbReference>
<dbReference type="CDD" id="cd02247">
    <property type="entry name" value="cupin_pirin_C"/>
    <property type="match status" value="1"/>
</dbReference>
<evidence type="ECO:0000313" key="6">
    <source>
        <dbReference type="EMBL" id="SDU95305.1"/>
    </source>
</evidence>
<dbReference type="PIRSF" id="PIRSF006232">
    <property type="entry name" value="Pirin"/>
    <property type="match status" value="1"/>
</dbReference>
<dbReference type="Proteomes" id="UP000199620">
    <property type="component" value="Chromosome I"/>
</dbReference>
<organism evidence="5 8">
    <name type="scientific">Pseudomonas brenneri</name>
    <dbReference type="NCBI Taxonomy" id="129817"/>
    <lineage>
        <taxon>Bacteria</taxon>
        <taxon>Pseudomonadati</taxon>
        <taxon>Pseudomonadota</taxon>
        <taxon>Gammaproteobacteria</taxon>
        <taxon>Pseudomonadales</taxon>
        <taxon>Pseudomonadaceae</taxon>
        <taxon>Pseudomonas</taxon>
    </lineage>
</organism>
<proteinExistence type="inferred from homology"/>
<feature type="domain" description="Pirin N-terminal" evidence="3">
    <location>
        <begin position="20"/>
        <end position="127"/>
    </location>
</feature>
<dbReference type="EMBL" id="LT629800">
    <property type="protein sequence ID" value="SDU95305.1"/>
    <property type="molecule type" value="Genomic_DNA"/>
</dbReference>
<evidence type="ECO:0000313" key="5">
    <source>
        <dbReference type="EMBL" id="KAA2233929.1"/>
    </source>
</evidence>
<name>A0A5B2V6T9_9PSED</name>
<dbReference type="AlphaFoldDB" id="A0A5B2V6T9"/>
<dbReference type="InterPro" id="IPR011051">
    <property type="entry name" value="RmlC_Cupin_sf"/>
</dbReference>
<feature type="domain" description="Pirin C-terminal" evidence="4">
    <location>
        <begin position="183"/>
        <end position="257"/>
    </location>
</feature>
<dbReference type="InterPro" id="IPR053186">
    <property type="entry name" value="QDO-related"/>
</dbReference>
<dbReference type="InterPro" id="IPR008778">
    <property type="entry name" value="Pirin_C_dom"/>
</dbReference>
<dbReference type="PANTHER" id="PTHR43594">
    <property type="entry name" value="QUERCETIN 2,3-DIOXYGENASE"/>
    <property type="match status" value="1"/>
</dbReference>
<dbReference type="Proteomes" id="UP000325296">
    <property type="component" value="Unassembled WGS sequence"/>
</dbReference>
<accession>A0A5B2V6T9</accession>
<evidence type="ECO:0000256" key="1">
    <source>
        <dbReference type="ARBA" id="ARBA00008416"/>
    </source>
</evidence>
<dbReference type="EMBL" id="VUOL01000001">
    <property type="protein sequence ID" value="KAA2233929.1"/>
    <property type="molecule type" value="Genomic_DNA"/>
</dbReference>
<dbReference type="OrthoDB" id="9780903at2"/>
<reference evidence="6 7" key="1">
    <citation type="submission" date="2016-10" db="EMBL/GenBank/DDBJ databases">
        <authorList>
            <person name="Varghese N."/>
            <person name="Submissions S."/>
        </authorList>
    </citation>
    <scope>NUCLEOTIDE SEQUENCE [LARGE SCALE GENOMIC DNA]</scope>
    <source>
        <strain evidence="6 7">BS2771</strain>
    </source>
</reference>
<keyword evidence="7" id="KW-1185">Reference proteome</keyword>
<protein>
    <submittedName>
        <fullName evidence="5">Pirin family protein</fullName>
    </submittedName>
</protein>
<evidence type="ECO:0000313" key="7">
    <source>
        <dbReference type="Proteomes" id="UP000199620"/>
    </source>
</evidence>
<evidence type="ECO:0000256" key="2">
    <source>
        <dbReference type="RuleBase" id="RU003457"/>
    </source>
</evidence>
<reference evidence="5 8" key="2">
    <citation type="submission" date="2019-09" db="EMBL/GenBank/DDBJ databases">
        <title>Draft genome sequence of Pseudomonas brenneri CCUG 51514(T).</title>
        <authorList>
            <person name="Tunovic T."/>
            <person name="Pineiro-Iglesias B."/>
            <person name="Unosson C."/>
            <person name="Inganas E."/>
            <person name="Ohlen M."/>
            <person name="Cardew S."/>
            <person name="Jensie-Markopoulos S."/>
            <person name="Salva-Serra F."/>
            <person name="Jaen-Luchoro D."/>
            <person name="Svensson-Stadler L."/>
            <person name="Chun J."/>
            <person name="Moore E."/>
        </authorList>
    </citation>
    <scope>NUCLEOTIDE SEQUENCE [LARGE SCALE GENOMIC DNA]</scope>
    <source>
        <strain evidence="5 8">CCUG 51514</strain>
    </source>
</reference>
<dbReference type="RefSeq" id="WP_146552165.1">
    <property type="nucleotide sequence ID" value="NZ_BMNU01000001.1"/>
</dbReference>
<evidence type="ECO:0000259" key="3">
    <source>
        <dbReference type="Pfam" id="PF02678"/>
    </source>
</evidence>
<dbReference type="PANTHER" id="PTHR43594:SF1">
    <property type="entry name" value="QUERCETIN 2,3-DIOXYGENASE PA2418-RELATED"/>
    <property type="match status" value="1"/>
</dbReference>
<comment type="similarity">
    <text evidence="1 2">Belongs to the pirin family.</text>
</comment>
<sequence>MKKVLGIYGSSNRRWVGDGFQVRSLLSHNILGRHISPFFLLDYAGPTEFTASSQRRGGGEYPCRGGEAVTIVYEGELEHRDSTGGNALIGAGDVQWMTTAAGVLHEDYHSADFTRTGGTLEVVQLWVKLPDAQKMIALSYQLLRRTDVPVLELPGAAGQIRIIAGQYAGQTGPVKTVTPVHIWDLRLRAGRRVTVHLNSGFTCAVVLLDGVVRLNGVDTLREAHLALLDPQGSDLLLEASRDSKVLLLSCEPLHEPM</sequence>
<dbReference type="Gene3D" id="2.60.120.10">
    <property type="entry name" value="Jelly Rolls"/>
    <property type="match status" value="1"/>
</dbReference>
<evidence type="ECO:0000313" key="8">
    <source>
        <dbReference type="Proteomes" id="UP000325296"/>
    </source>
</evidence>
<gene>
    <name evidence="5" type="ORF">F1720_02610</name>
    <name evidence="6" type="ORF">SAMN04490181_2072</name>
</gene>
<evidence type="ECO:0000259" key="4">
    <source>
        <dbReference type="Pfam" id="PF05726"/>
    </source>
</evidence>
<dbReference type="Pfam" id="PF02678">
    <property type="entry name" value="Pirin"/>
    <property type="match status" value="1"/>
</dbReference>
<dbReference type="InterPro" id="IPR012093">
    <property type="entry name" value="Pirin"/>
</dbReference>
<dbReference type="SUPFAM" id="SSF51182">
    <property type="entry name" value="RmlC-like cupins"/>
    <property type="match status" value="1"/>
</dbReference>